<sequence length="158" mass="17879">MQQSRNDAQFQLLTRIMQRDGWLALPAQGSSMFPLIREGNLCRFRPVQADNIGKGDIILFCSDSGQLIAHRLLSVIRREDLLLYICKGDSNLGCDEPIRLEQMLGVLYSIRKSRKELHMSGRFVSLWTRAVMALPILSHGLNRYISYQKARSAGGVSL</sequence>
<accession>A0ABT9U7E4</accession>
<gene>
    <name evidence="1" type="ORF">J2T15_005025</name>
</gene>
<dbReference type="Proteomes" id="UP001229346">
    <property type="component" value="Unassembled WGS sequence"/>
</dbReference>
<comment type="caution">
    <text evidence="1">The sequence shown here is derived from an EMBL/GenBank/DDBJ whole genome shotgun (WGS) entry which is preliminary data.</text>
</comment>
<reference evidence="1 2" key="1">
    <citation type="submission" date="2023-07" db="EMBL/GenBank/DDBJ databases">
        <title>Sorghum-associated microbial communities from plants grown in Nebraska, USA.</title>
        <authorList>
            <person name="Schachtman D."/>
        </authorList>
    </citation>
    <scope>NUCLEOTIDE SEQUENCE [LARGE SCALE GENOMIC DNA]</scope>
    <source>
        <strain evidence="1 2">CC482</strain>
    </source>
</reference>
<name>A0ABT9U7E4_PAEHA</name>
<proteinExistence type="predicted"/>
<dbReference type="CDD" id="cd06462">
    <property type="entry name" value="Peptidase_S24_S26"/>
    <property type="match status" value="1"/>
</dbReference>
<dbReference type="EMBL" id="JAUSSU010000011">
    <property type="protein sequence ID" value="MDQ0115558.1"/>
    <property type="molecule type" value="Genomic_DNA"/>
</dbReference>
<dbReference type="GO" id="GO:0016787">
    <property type="term" value="F:hydrolase activity"/>
    <property type="evidence" value="ECO:0007669"/>
    <property type="project" value="UniProtKB-KW"/>
</dbReference>
<protein>
    <submittedName>
        <fullName evidence="1">Signal peptidase</fullName>
        <ecNumber evidence="1">3.4.-.-</ecNumber>
    </submittedName>
</protein>
<organism evidence="1 2">
    <name type="scientific">Paenibacillus harenae</name>
    <dbReference type="NCBI Taxonomy" id="306543"/>
    <lineage>
        <taxon>Bacteria</taxon>
        <taxon>Bacillati</taxon>
        <taxon>Bacillota</taxon>
        <taxon>Bacilli</taxon>
        <taxon>Bacillales</taxon>
        <taxon>Paenibacillaceae</taxon>
        <taxon>Paenibacillus</taxon>
    </lineage>
</organism>
<keyword evidence="2" id="KW-1185">Reference proteome</keyword>
<keyword evidence="1" id="KW-0378">Hydrolase</keyword>
<evidence type="ECO:0000313" key="2">
    <source>
        <dbReference type="Proteomes" id="UP001229346"/>
    </source>
</evidence>
<dbReference type="RefSeq" id="WP_307468811.1">
    <property type="nucleotide sequence ID" value="NZ_JAUSST010000002.1"/>
</dbReference>
<evidence type="ECO:0000313" key="1">
    <source>
        <dbReference type="EMBL" id="MDQ0115558.1"/>
    </source>
</evidence>
<dbReference type="EC" id="3.4.-.-" evidence="1"/>